<keyword evidence="2" id="KW-1133">Transmembrane helix</keyword>
<organism evidence="4 5">
    <name type="scientific">Paenibacillus mellifer</name>
    <dbReference type="NCBI Taxonomy" id="2937794"/>
    <lineage>
        <taxon>Bacteria</taxon>
        <taxon>Bacillati</taxon>
        <taxon>Bacillota</taxon>
        <taxon>Bacilli</taxon>
        <taxon>Bacillales</taxon>
        <taxon>Paenibacillaceae</taxon>
        <taxon>Paenibacillus</taxon>
    </lineage>
</organism>
<feature type="domain" description="Glycosyl transferase family 1" evidence="3">
    <location>
        <begin position="343"/>
        <end position="492"/>
    </location>
</feature>
<accession>A0A9X1Y8H4</accession>
<evidence type="ECO:0000259" key="3">
    <source>
        <dbReference type="Pfam" id="PF00534"/>
    </source>
</evidence>
<dbReference type="GO" id="GO:0016757">
    <property type="term" value="F:glycosyltransferase activity"/>
    <property type="evidence" value="ECO:0007669"/>
    <property type="project" value="UniProtKB-KW"/>
</dbReference>
<comment type="caution">
    <text evidence="4">The sequence shown here is derived from an EMBL/GenBank/DDBJ whole genome shotgun (WGS) entry which is preliminary data.</text>
</comment>
<dbReference type="Gene3D" id="3.40.50.2000">
    <property type="entry name" value="Glycogen Phosphorylase B"/>
    <property type="match status" value="1"/>
</dbReference>
<feature type="transmembrane region" description="Helical" evidence="2">
    <location>
        <begin position="138"/>
        <end position="159"/>
    </location>
</feature>
<keyword evidence="2" id="KW-0812">Transmembrane</keyword>
<reference evidence="4" key="1">
    <citation type="submission" date="2022-04" db="EMBL/GenBank/DDBJ databases">
        <authorList>
            <person name="Seo M.-J."/>
        </authorList>
    </citation>
    <scope>NUCLEOTIDE SEQUENCE</scope>
    <source>
        <strain evidence="4">MBLB2552</strain>
    </source>
</reference>
<evidence type="ECO:0000313" key="4">
    <source>
        <dbReference type="EMBL" id="MCK8489217.1"/>
    </source>
</evidence>
<dbReference type="Pfam" id="PF00534">
    <property type="entry name" value="Glycos_transf_1"/>
    <property type="match status" value="1"/>
</dbReference>
<dbReference type="RefSeq" id="WP_248553258.1">
    <property type="nucleotide sequence ID" value="NZ_JALPRK010000021.1"/>
</dbReference>
<dbReference type="AlphaFoldDB" id="A0A9X1Y8H4"/>
<dbReference type="SUPFAM" id="SSF53756">
    <property type="entry name" value="UDP-Glycosyltransferase/glycogen phosphorylase"/>
    <property type="match status" value="1"/>
</dbReference>
<name>A0A9X1Y8H4_9BACL</name>
<dbReference type="Proteomes" id="UP001139534">
    <property type="component" value="Unassembled WGS sequence"/>
</dbReference>
<keyword evidence="5" id="KW-1185">Reference proteome</keyword>
<evidence type="ECO:0000256" key="2">
    <source>
        <dbReference type="SAM" id="Phobius"/>
    </source>
</evidence>
<dbReference type="InterPro" id="IPR001296">
    <property type="entry name" value="Glyco_trans_1"/>
</dbReference>
<keyword evidence="1 4" id="KW-0808">Transferase</keyword>
<dbReference type="GO" id="GO:0009103">
    <property type="term" value="P:lipopolysaccharide biosynthetic process"/>
    <property type="evidence" value="ECO:0007669"/>
    <property type="project" value="TreeGrafter"/>
</dbReference>
<feature type="transmembrane region" description="Helical" evidence="2">
    <location>
        <begin position="112"/>
        <end position="132"/>
    </location>
</feature>
<evidence type="ECO:0000256" key="1">
    <source>
        <dbReference type="ARBA" id="ARBA00022679"/>
    </source>
</evidence>
<gene>
    <name evidence="4" type="ORF">M0651_18755</name>
</gene>
<sequence length="525" mass="60662">MKKIGIFLGFQPGSNLTTEGIGRLLAFILKESKKDSITIFCPKWLRYSVEKLFEDNKISLDRFEIVSTQNVPFGVKVKNYLKERRTPKVQFSKISHLVNKLKRKFIDFVRNIISNFFSTTSVWLLLIKTILLVVSSVVLSPILVLSGIIWFIFSFLSFIGRRIRKTTPVNRIAKKLKQSIDIIKGSVYQLVIDNELNRVVGIINRRKDIRVCFIPSMIWPQIVNLNCKKVLAAPDIVFYDFPTQFIGVGEVHDRIRKSIAVADHLICYSEQVKNDHLVNKCGVDPSKVTVIKHANIDMYEHIKVSKSLQRYYSEKQNAKQIINRYVTSTLSTGHVLYNVDIENLDYVIYSSQFRPHKNIPNLIKSIRILNIDLQTNIKLIVTGDFRFDRELVDFCRDNHLDNDIFIISNMSSELLAAFNCFAKVAVNPTLFEGGFPFTFSEAYSVGTPSVMSSIPAVIEEIEDVQLQRKMLFDPYDPYSIATKIEWAFQNSEELFFCQSSLYQKFSKRNWEQVASEYNKVFNKLM</sequence>
<dbReference type="PANTHER" id="PTHR46401">
    <property type="entry name" value="GLYCOSYLTRANSFERASE WBBK-RELATED"/>
    <property type="match status" value="1"/>
</dbReference>
<keyword evidence="2" id="KW-0472">Membrane</keyword>
<keyword evidence="4" id="KW-0328">Glycosyltransferase</keyword>
<proteinExistence type="predicted"/>
<protein>
    <submittedName>
        <fullName evidence="4">Glycosyltransferase</fullName>
        <ecNumber evidence="4">2.4.-.-</ecNumber>
    </submittedName>
</protein>
<dbReference type="PANTHER" id="PTHR46401:SF2">
    <property type="entry name" value="GLYCOSYLTRANSFERASE WBBK-RELATED"/>
    <property type="match status" value="1"/>
</dbReference>
<dbReference type="EC" id="2.4.-.-" evidence="4"/>
<dbReference type="EMBL" id="JALPRK010000021">
    <property type="protein sequence ID" value="MCK8489217.1"/>
    <property type="molecule type" value="Genomic_DNA"/>
</dbReference>
<evidence type="ECO:0000313" key="5">
    <source>
        <dbReference type="Proteomes" id="UP001139534"/>
    </source>
</evidence>